<evidence type="ECO:0000313" key="4">
    <source>
        <dbReference type="EMBL" id="SCW03718.1"/>
    </source>
</evidence>
<reference evidence="4 5" key="1">
    <citation type="submission" date="2016-03" db="EMBL/GenBank/DDBJ databases">
        <authorList>
            <person name="Devillers H."/>
        </authorList>
    </citation>
    <scope>NUCLEOTIDE SEQUENCE [LARGE SCALE GENOMIC DNA]</scope>
    <source>
        <strain evidence="4">CBS 6772</strain>
    </source>
</reference>
<proteinExistence type="inferred from homology"/>
<name>A0A1G4MIR4_LACFM</name>
<dbReference type="GO" id="GO:0042803">
    <property type="term" value="F:protein homodimerization activity"/>
    <property type="evidence" value="ECO:0007669"/>
    <property type="project" value="TreeGrafter"/>
</dbReference>
<organism evidence="4 5">
    <name type="scientific">Lachancea fermentati</name>
    <name type="common">Zygosaccharomyces fermentati</name>
    <dbReference type="NCBI Taxonomy" id="4955"/>
    <lineage>
        <taxon>Eukaryota</taxon>
        <taxon>Fungi</taxon>
        <taxon>Dikarya</taxon>
        <taxon>Ascomycota</taxon>
        <taxon>Saccharomycotina</taxon>
        <taxon>Saccharomycetes</taxon>
        <taxon>Saccharomycetales</taxon>
        <taxon>Saccharomycetaceae</taxon>
        <taxon>Lachancea</taxon>
    </lineage>
</organism>
<dbReference type="STRING" id="4955.A0A1G4MIR4"/>
<dbReference type="GO" id="GO:0000814">
    <property type="term" value="C:ESCRT II complex"/>
    <property type="evidence" value="ECO:0007669"/>
    <property type="project" value="InterPro"/>
</dbReference>
<gene>
    <name evidence="4" type="ORF">LAFE_0G16688G</name>
</gene>
<dbReference type="Proteomes" id="UP000190831">
    <property type="component" value="Chromosome G"/>
</dbReference>
<keyword evidence="5" id="KW-1185">Reference proteome</keyword>
<dbReference type="GO" id="GO:0043328">
    <property type="term" value="P:protein transport to vacuole involved in ubiquitin-dependent protein catabolic process via the multivesicular body sorting pathway"/>
    <property type="evidence" value="ECO:0007669"/>
    <property type="project" value="TreeGrafter"/>
</dbReference>
<keyword evidence="3" id="KW-0653">Protein transport</keyword>
<dbReference type="PANTHER" id="PTHR13149:SF0">
    <property type="entry name" value="VACUOLAR PROTEIN-SORTING-ASSOCIATED PROTEIN 25"/>
    <property type="match status" value="1"/>
</dbReference>
<evidence type="ECO:0000313" key="5">
    <source>
        <dbReference type="Proteomes" id="UP000190831"/>
    </source>
</evidence>
<dbReference type="InterPro" id="IPR036388">
    <property type="entry name" value="WH-like_DNA-bd_sf"/>
</dbReference>
<dbReference type="AlphaFoldDB" id="A0A1G4MIR4"/>
<dbReference type="InterPro" id="IPR008570">
    <property type="entry name" value="ESCRT-II_cplx_Vps25-sub"/>
</dbReference>
<dbReference type="Gene3D" id="1.10.10.570">
    <property type="entry name" value="Winged helix' DNA-binding domain. Chain C. Domain 1"/>
    <property type="match status" value="1"/>
</dbReference>
<evidence type="ECO:0000256" key="3">
    <source>
        <dbReference type="ARBA" id="ARBA00022927"/>
    </source>
</evidence>
<dbReference type="GO" id="GO:0005198">
    <property type="term" value="F:structural molecule activity"/>
    <property type="evidence" value="ECO:0007669"/>
    <property type="project" value="TreeGrafter"/>
</dbReference>
<sequence length="188" mass="21462">MTEPQTITAQLPPIYSFPPLYTCQPNALIRQQQLDTWCELILEFAKTNKAWCMSQEGTIVTNSEQASSIPSIFVNEQIQRSAAAPFIEEIWSKMLQSEKAIRSSKSTYIILWKSLDSWSSLILQWCESSGKLNQVITLYELTEGDETLDWEFHGMDIELCEKCLLKLCDRGRATMLKDQGKVMGVKIV</sequence>
<dbReference type="Pfam" id="PF05871">
    <property type="entry name" value="ESCRT-II"/>
    <property type="match status" value="1"/>
</dbReference>
<dbReference type="PANTHER" id="PTHR13149">
    <property type="entry name" value="VACUOLAR PROTEIN SORTING-ASSOCIATED PROTEIN VPS25"/>
    <property type="match status" value="1"/>
</dbReference>
<keyword evidence="2" id="KW-0813">Transport</keyword>
<evidence type="ECO:0000256" key="2">
    <source>
        <dbReference type="ARBA" id="ARBA00022448"/>
    </source>
</evidence>
<dbReference type="Gene3D" id="1.10.10.10">
    <property type="entry name" value="Winged helix-like DNA-binding domain superfamily/Winged helix DNA-binding domain"/>
    <property type="match status" value="1"/>
</dbReference>
<accession>A0A1G4MIR4</accession>
<dbReference type="InterPro" id="IPR014041">
    <property type="entry name" value="ESCRT-II_cplx_Vps25-sub_N"/>
</dbReference>
<dbReference type="EMBL" id="LT598486">
    <property type="protein sequence ID" value="SCW03718.1"/>
    <property type="molecule type" value="Genomic_DNA"/>
</dbReference>
<evidence type="ECO:0000256" key="1">
    <source>
        <dbReference type="ARBA" id="ARBA00009674"/>
    </source>
</evidence>
<dbReference type="OrthoDB" id="245150at2759"/>
<comment type="similarity">
    <text evidence="1">Belongs to the VPS25 family.</text>
</comment>
<dbReference type="InterPro" id="IPR036390">
    <property type="entry name" value="WH_DNA-bd_sf"/>
</dbReference>
<protein>
    <submittedName>
        <fullName evidence="4">LAFE_0G16688g1_1</fullName>
    </submittedName>
</protein>
<dbReference type="SUPFAM" id="SSF46785">
    <property type="entry name" value="Winged helix' DNA-binding domain"/>
    <property type="match status" value="2"/>
</dbReference>
<dbReference type="OMA" id="TRCLIMW"/>